<keyword evidence="6" id="KW-0007">Acetylation</keyword>
<accession>A0AAV1M268</accession>
<keyword evidence="2" id="KW-0489">Methyltransferase</keyword>
<dbReference type="Pfam" id="PF00588">
    <property type="entry name" value="SpoU_methylase"/>
    <property type="match status" value="1"/>
</dbReference>
<dbReference type="CDD" id="cd18091">
    <property type="entry name" value="SpoU-like_TRM3-like"/>
    <property type="match status" value="1"/>
</dbReference>
<reference evidence="13 14" key="1">
    <citation type="submission" date="2023-11" db="EMBL/GenBank/DDBJ databases">
        <authorList>
            <person name="Hedman E."/>
            <person name="Englund M."/>
            <person name="Stromberg M."/>
            <person name="Nyberg Akerstrom W."/>
            <person name="Nylinder S."/>
            <person name="Jareborg N."/>
            <person name="Kallberg Y."/>
            <person name="Kronander E."/>
        </authorList>
    </citation>
    <scope>NUCLEOTIDE SEQUENCE [LARGE SCALE GENOMIC DNA]</scope>
</reference>
<dbReference type="GO" id="GO:0030488">
    <property type="term" value="P:tRNA methylation"/>
    <property type="evidence" value="ECO:0007669"/>
    <property type="project" value="InterPro"/>
</dbReference>
<organism evidence="13 14">
    <name type="scientific">Parnassius mnemosyne</name>
    <name type="common">clouded apollo</name>
    <dbReference type="NCBI Taxonomy" id="213953"/>
    <lineage>
        <taxon>Eukaryota</taxon>
        <taxon>Metazoa</taxon>
        <taxon>Ecdysozoa</taxon>
        <taxon>Arthropoda</taxon>
        <taxon>Hexapoda</taxon>
        <taxon>Insecta</taxon>
        <taxon>Pterygota</taxon>
        <taxon>Neoptera</taxon>
        <taxon>Endopterygota</taxon>
        <taxon>Lepidoptera</taxon>
        <taxon>Glossata</taxon>
        <taxon>Ditrysia</taxon>
        <taxon>Papilionoidea</taxon>
        <taxon>Papilionidae</taxon>
        <taxon>Parnassiinae</taxon>
        <taxon>Parnassini</taxon>
        <taxon>Parnassius</taxon>
        <taxon>Driopa</taxon>
    </lineage>
</organism>
<evidence type="ECO:0000313" key="14">
    <source>
        <dbReference type="Proteomes" id="UP001314205"/>
    </source>
</evidence>
<dbReference type="PANTHER" id="PTHR12029">
    <property type="entry name" value="RNA METHYLTRANSFERASE"/>
    <property type="match status" value="1"/>
</dbReference>
<evidence type="ECO:0000256" key="9">
    <source>
        <dbReference type="ARBA" id="ARBA00093594"/>
    </source>
</evidence>
<dbReference type="GO" id="GO:0141100">
    <property type="term" value="F:tRNA (guanine(18)-2'-O)-methyltransferase activity"/>
    <property type="evidence" value="ECO:0007669"/>
    <property type="project" value="UniProtKB-EC"/>
</dbReference>
<dbReference type="InterPro" id="IPR029028">
    <property type="entry name" value="Alpha/beta_knot_MTases"/>
</dbReference>
<dbReference type="PANTHER" id="PTHR12029:SF11">
    <property type="entry name" value="METHYLTRANSFERASE TARBP1-RELATED"/>
    <property type="match status" value="1"/>
</dbReference>
<evidence type="ECO:0000256" key="5">
    <source>
        <dbReference type="ARBA" id="ARBA00022884"/>
    </source>
</evidence>
<evidence type="ECO:0000259" key="12">
    <source>
        <dbReference type="Pfam" id="PF00588"/>
    </source>
</evidence>
<dbReference type="SUPFAM" id="SSF75217">
    <property type="entry name" value="alpha/beta knot"/>
    <property type="match status" value="1"/>
</dbReference>
<evidence type="ECO:0000256" key="3">
    <source>
        <dbReference type="ARBA" id="ARBA00022679"/>
    </source>
</evidence>
<dbReference type="InterPro" id="IPR044748">
    <property type="entry name" value="Trm3/TARBP1_C"/>
</dbReference>
<evidence type="ECO:0000256" key="10">
    <source>
        <dbReference type="ARBA" id="ARBA00093636"/>
    </source>
</evidence>
<evidence type="ECO:0000313" key="13">
    <source>
        <dbReference type="EMBL" id="CAK1600607.1"/>
    </source>
</evidence>
<dbReference type="Gene3D" id="3.40.1280.10">
    <property type="match status" value="1"/>
</dbReference>
<evidence type="ECO:0000256" key="11">
    <source>
        <dbReference type="ARBA" id="ARBA00093656"/>
    </source>
</evidence>
<dbReference type="EC" id="2.1.1.34" evidence="9"/>
<comment type="similarity">
    <text evidence="1">Belongs to the class IV-like SAM-binding methyltransferase superfamily. RNA methyltransferase TrmH family.</text>
</comment>
<evidence type="ECO:0000256" key="6">
    <source>
        <dbReference type="ARBA" id="ARBA00022990"/>
    </source>
</evidence>
<evidence type="ECO:0000256" key="8">
    <source>
        <dbReference type="ARBA" id="ARBA00093361"/>
    </source>
</evidence>
<dbReference type="InterPro" id="IPR001537">
    <property type="entry name" value="SpoU_MeTrfase"/>
</dbReference>
<evidence type="ECO:0000256" key="2">
    <source>
        <dbReference type="ARBA" id="ARBA00022603"/>
    </source>
</evidence>
<evidence type="ECO:0000256" key="1">
    <source>
        <dbReference type="ARBA" id="ARBA00007228"/>
    </source>
</evidence>
<dbReference type="EMBL" id="CAVLGL010000126">
    <property type="protein sequence ID" value="CAK1600607.1"/>
    <property type="molecule type" value="Genomic_DNA"/>
</dbReference>
<sequence>MFCRDELISFMDLLDLDEEVIDCRLTTIMERSNFTDKHLKNAIHLLQYKYLINLQEDSECDNDKEYLFVSKLVINLHEDNVDNICKIVNIVLSLNPKSLVSKSEHLVQQLLCILELPTEIHKSLTNSHEDQFSKALLHLKICGSILEAVVNNGQILSLPFLDVPLENILLSTQENSKGYFLTCIVPLFFKGVYGYSILDRVWKLIIQLKDKTEVCLKTLSSLSDYYLPITDDKKIVLESNVVFKSQFWEIILNGLLSEATNRRISIYLAKRALDYLTSRKRDVYIESENTIIFKWEHKNEKQLKNMWDNYFIVLDSLEEKQSNIILPSLRLLDTLKDMEGCWLNCVFNIGLKHDNTQVRFKCIEYRLKIKINKETEALLLLEALNDTYLFDQCTEYNVLKSKLCVTFSDLKTLMCILKTMPQIKWSPVPFFHISEVLASVRKDLLNSYDQADVSETILSILKIPCNNILIRKAIHVNVSHLVGNCCRGFRWKEYLHLYSYFQFDSYLEESRNSNPLIMYLKENNLIHGDNIQLLFMLMTTMEKSIDFGLLYIETHAIEVTELLTLINKMIMNAQDINQRQFADKMKCLNNVISLTNIFSRTSKINNPAVENINMVTATAYKTILEYLICLLRSDQCLSMEEINALFQGLKAMITTLNDCNAIETVLQVYKSCIFMLEDRHVALETKILAVHIVTALLTSPLIVNYHKHEILNLHKFLSLSKMLGLQESTIQETSGRLKNILYEKYCEMLYYLIKINKTAIYAVVKEFLNFIDNAIECGGYGCLIWILKIMKQVLPALLERNTEFEISIFLNKMWKEIEELKSNNQYSICIEEFVNIITDDSVLCKPVYNNVVLSFYNKIIEYAPLNNTALFFLIRQINGKDLSKFTQLVYVLCEISLFSPLPRKDQRIAENLSIEILNQPKYGINNVNLDVHFNFHIQYLSYCVLSKIDNPEVLNTIISFITNKVNEIFANKKRYHGNSQTHRTLLTAMQNLLLILLKSRDVNMDKTANWCMDLLGSIPHQPSVRVCLEWYIALYFCFKEVKITEEMIQQIKSKNVPLTSQFLILYWIMKFKIKHGPLKSEEYEFVMDTLLFCTMGQMFNLRLHAQYLATKLYELNEPKSKKYDFMIEVIRKTFSEGAGDKGFMRLQKDYFANGFDLVIDFIPSFIYYFLPRYCDMYVNEKLDKAFIKNVLQDIDDNSFAKVSTSVFKTEWTKYQKIHDNIHDIFITDVKQVIEEEELRGTLQKKYVPWKNMSDINIYEVKDKKINKGELIVVASLIDKLPNLGGLARTSEVFGVKTYVVDSLRHLQDKQFQGLSVSAERWIDVEEVRPNKLKEYIMEKKSEGYSVVAAEQTSTSCQLQTFKFPKKTLLLLGHEKEGVPCDLLPLMDYCVEIPQQGVVRSLNVHVTAAIFVWEYTRQIIL</sequence>
<evidence type="ECO:0000256" key="4">
    <source>
        <dbReference type="ARBA" id="ARBA00022691"/>
    </source>
</evidence>
<keyword evidence="14" id="KW-1185">Reference proteome</keyword>
<dbReference type="Proteomes" id="UP001314205">
    <property type="component" value="Unassembled WGS sequence"/>
</dbReference>
<dbReference type="InterPro" id="IPR029026">
    <property type="entry name" value="tRNA_m1G_MTases_N"/>
</dbReference>
<keyword evidence="5" id="KW-0694">RNA-binding</keyword>
<comment type="function">
    <text evidence="8">S-adenosyl-L-methionine-dependent 2'-O-ribose methyltransferase that catalyzes the formation of 2'-O-methylguanosine at position 18 (Gm18) in a subset of tRNA. Selectively mediates Gm18 methylation of tRNAGln-TTG/CTG and tRNASer-TGA/GCT. Gm18 modification can enhance the stability of modified tRNAs.</text>
</comment>
<comment type="catalytic activity">
    <reaction evidence="7">
        <text>guanosine(18) in tRNA + S-adenosyl-L-methionine = 2'-O-methylguanosine(18) in tRNA + S-adenosyl-L-homocysteine + H(+)</text>
        <dbReference type="Rhea" id="RHEA:20077"/>
        <dbReference type="Rhea" id="RHEA-COMP:10190"/>
        <dbReference type="Rhea" id="RHEA-COMP:10192"/>
        <dbReference type="ChEBI" id="CHEBI:15378"/>
        <dbReference type="ChEBI" id="CHEBI:57856"/>
        <dbReference type="ChEBI" id="CHEBI:59789"/>
        <dbReference type="ChEBI" id="CHEBI:74269"/>
        <dbReference type="ChEBI" id="CHEBI:74445"/>
        <dbReference type="EC" id="2.1.1.34"/>
    </reaction>
    <physiologicalReaction direction="left-to-right" evidence="7">
        <dbReference type="Rhea" id="RHEA:20078"/>
    </physiologicalReaction>
</comment>
<keyword evidence="3" id="KW-0808">Transferase</keyword>
<proteinExistence type="inferred from homology"/>
<name>A0AAV1M268_9NEOP</name>
<keyword evidence="4" id="KW-0949">S-adenosyl-L-methionine</keyword>
<feature type="domain" description="tRNA/rRNA methyltransferase SpoU type" evidence="12">
    <location>
        <begin position="1270"/>
        <end position="1411"/>
    </location>
</feature>
<protein>
    <recommendedName>
        <fullName evidence="10">tRNA (guanosine(18)-2'-O)-methyltransferase TARBP1</fullName>
        <ecNumber evidence="9">2.1.1.34</ecNumber>
    </recommendedName>
    <alternativeName>
        <fullName evidence="11">TAR RNA-binding protein 1</fullName>
    </alternativeName>
</protein>
<evidence type="ECO:0000256" key="7">
    <source>
        <dbReference type="ARBA" id="ARBA00093266"/>
    </source>
</evidence>
<dbReference type="FunFam" id="3.40.1280.10:FF:000010">
    <property type="entry name" value="probable methyltransferase TARBP1"/>
    <property type="match status" value="1"/>
</dbReference>
<dbReference type="GO" id="GO:0003723">
    <property type="term" value="F:RNA binding"/>
    <property type="evidence" value="ECO:0007669"/>
    <property type="project" value="UniProtKB-KW"/>
</dbReference>
<comment type="caution">
    <text evidence="13">The sequence shown here is derived from an EMBL/GenBank/DDBJ whole genome shotgun (WGS) entry which is preliminary data.</text>
</comment>
<gene>
    <name evidence="13" type="ORF">PARMNEM_LOCUS19343</name>
</gene>
<dbReference type="InterPro" id="IPR045330">
    <property type="entry name" value="TRM3/TARBP1"/>
</dbReference>